<evidence type="ECO:0000313" key="2">
    <source>
        <dbReference type="WBParaSite" id="JU765_v2.g14037.t1"/>
    </source>
</evidence>
<proteinExistence type="predicted"/>
<protein>
    <submittedName>
        <fullName evidence="2">Uncharacterized protein</fullName>
    </submittedName>
</protein>
<organism evidence="1 2">
    <name type="scientific">Panagrolaimus sp. JU765</name>
    <dbReference type="NCBI Taxonomy" id="591449"/>
    <lineage>
        <taxon>Eukaryota</taxon>
        <taxon>Metazoa</taxon>
        <taxon>Ecdysozoa</taxon>
        <taxon>Nematoda</taxon>
        <taxon>Chromadorea</taxon>
        <taxon>Rhabditida</taxon>
        <taxon>Tylenchina</taxon>
        <taxon>Panagrolaimomorpha</taxon>
        <taxon>Panagrolaimoidea</taxon>
        <taxon>Panagrolaimidae</taxon>
        <taxon>Panagrolaimus</taxon>
    </lineage>
</organism>
<reference evidence="2" key="1">
    <citation type="submission" date="2022-11" db="UniProtKB">
        <authorList>
            <consortium name="WormBaseParasite"/>
        </authorList>
    </citation>
    <scope>IDENTIFICATION</scope>
</reference>
<sequence>MFLRAVFNWGIGRIMLTIICWLFNDWRTACLVCTLVASPALILIIFVLPESPTWFHYNDKPEKMRESERKICKLAGIQMKNVKHEQIVEQKKFSDIVRDRKMFKRVAVLWLMWFVASLTGYAMDLGSSNISGNLFLNQIVFAILITLSNHPGSVYAIIFVLGTVNLFVSFNWLVETKNINLDHVDVHKETTEVNSEIEEDELLL</sequence>
<dbReference type="Proteomes" id="UP000887576">
    <property type="component" value="Unplaced"/>
</dbReference>
<name>A0AC34Q9K9_9BILA</name>
<dbReference type="WBParaSite" id="JU765_v2.g14037.t1">
    <property type="protein sequence ID" value="JU765_v2.g14037.t1"/>
    <property type="gene ID" value="JU765_v2.g14037"/>
</dbReference>
<accession>A0AC34Q9K9</accession>
<evidence type="ECO:0000313" key="1">
    <source>
        <dbReference type="Proteomes" id="UP000887576"/>
    </source>
</evidence>